<name>A0A7X0RQB1_9BACL</name>
<proteinExistence type="predicted"/>
<dbReference type="RefSeq" id="WP_185143179.1">
    <property type="nucleotide sequence ID" value="NZ_JACJVP010000023.1"/>
</dbReference>
<dbReference type="EMBL" id="JACJVP010000023">
    <property type="protein sequence ID" value="MBB6671703.1"/>
    <property type="molecule type" value="Genomic_DNA"/>
</dbReference>
<organism evidence="1 2">
    <name type="scientific">Cohnella nanjingensis</name>
    <dbReference type="NCBI Taxonomy" id="1387779"/>
    <lineage>
        <taxon>Bacteria</taxon>
        <taxon>Bacillati</taxon>
        <taxon>Bacillota</taxon>
        <taxon>Bacilli</taxon>
        <taxon>Bacillales</taxon>
        <taxon>Paenibacillaceae</taxon>
        <taxon>Cohnella</taxon>
    </lineage>
</organism>
<accession>A0A7X0RQB1</accession>
<comment type="caution">
    <text evidence="1">The sequence shown here is derived from an EMBL/GenBank/DDBJ whole genome shotgun (WGS) entry which is preliminary data.</text>
</comment>
<gene>
    <name evidence="1" type="ORF">H7C19_13515</name>
</gene>
<evidence type="ECO:0000313" key="1">
    <source>
        <dbReference type="EMBL" id="MBB6671703.1"/>
    </source>
</evidence>
<evidence type="ECO:0000313" key="2">
    <source>
        <dbReference type="Proteomes" id="UP000547209"/>
    </source>
</evidence>
<reference evidence="1 2" key="1">
    <citation type="submission" date="2020-08" db="EMBL/GenBank/DDBJ databases">
        <title>Cohnella phylogeny.</title>
        <authorList>
            <person name="Dunlap C."/>
        </authorList>
    </citation>
    <scope>NUCLEOTIDE SEQUENCE [LARGE SCALE GENOMIC DNA]</scope>
    <source>
        <strain evidence="1 2">DSM 28246</strain>
    </source>
</reference>
<dbReference type="AlphaFoldDB" id="A0A7X0RQB1"/>
<dbReference type="Proteomes" id="UP000547209">
    <property type="component" value="Unassembled WGS sequence"/>
</dbReference>
<protein>
    <submittedName>
        <fullName evidence="1">Uncharacterized protein</fullName>
    </submittedName>
</protein>
<keyword evidence="2" id="KW-1185">Reference proteome</keyword>
<sequence>MRSYHSHLGHTANATLPLPVARKPVFRSSAIFPAFRQPGLTTRIGFLGYWMVKRKIPEIHSVLTLRSSAGDMLLRRAERIADSKAYRAELDDLLADAGWAEETFTGSLEIEFFASRDLVYPYPAVIVNYYGPEFGTVVHTAQRVFNDAEDRSANRETSVPEAGFNVYADEDREPFFAFVNGFEPVVGGRVAMTFFNAFGESLASALDIPLLAPYETTVVYPDRHVDLRAFLRGRPGTAKIAFDVDWVFPRIVAGNAQRSRQALSVTHTYYDCSGSATDADYWPLSPEGYHPASLYVPVTASDYRYTNIHFYPIYSPSELEVDVELYDAEGALLGARKGLHTIRPDDAGFHTIGLRPLCESLGIDTAQPIGANLIARPAAGQRLPTRLKIGLDYGEGEDALPCNICKTMEVCNPALEAKTGSFHWGPVLTDQADAVVWLVNSCPKQGYDRFADLTLAFYREQDAEVLARPVRLAPNGIRELRLSEDPELRAFLGEGTGWYVATSANPYVKSYYLCESRSGIVGGDHDF</sequence>